<evidence type="ECO:0000313" key="2">
    <source>
        <dbReference type="EMBL" id="KAF9058496.1"/>
    </source>
</evidence>
<name>A0A9P5P846_9AGAR</name>
<gene>
    <name evidence="2" type="ORF">BDP27DRAFT_1453989</name>
</gene>
<protein>
    <submittedName>
        <fullName evidence="2">Uncharacterized protein</fullName>
    </submittedName>
</protein>
<dbReference type="EMBL" id="JADNRY010000373">
    <property type="protein sequence ID" value="KAF9058496.1"/>
    <property type="molecule type" value="Genomic_DNA"/>
</dbReference>
<evidence type="ECO:0000313" key="3">
    <source>
        <dbReference type="Proteomes" id="UP000772434"/>
    </source>
</evidence>
<reference evidence="2" key="1">
    <citation type="submission" date="2020-11" db="EMBL/GenBank/DDBJ databases">
        <authorList>
            <consortium name="DOE Joint Genome Institute"/>
            <person name="Ahrendt S."/>
            <person name="Riley R."/>
            <person name="Andreopoulos W."/>
            <person name="Labutti K."/>
            <person name="Pangilinan J."/>
            <person name="Ruiz-Duenas F.J."/>
            <person name="Barrasa J.M."/>
            <person name="Sanchez-Garcia M."/>
            <person name="Camarero S."/>
            <person name="Miyauchi S."/>
            <person name="Serrano A."/>
            <person name="Linde D."/>
            <person name="Babiker R."/>
            <person name="Drula E."/>
            <person name="Ayuso-Fernandez I."/>
            <person name="Pacheco R."/>
            <person name="Padilla G."/>
            <person name="Ferreira P."/>
            <person name="Barriuso J."/>
            <person name="Kellner H."/>
            <person name="Castanera R."/>
            <person name="Alfaro M."/>
            <person name="Ramirez L."/>
            <person name="Pisabarro A.G."/>
            <person name="Kuo A."/>
            <person name="Tritt A."/>
            <person name="Lipzen A."/>
            <person name="He G."/>
            <person name="Yan M."/>
            <person name="Ng V."/>
            <person name="Cullen D."/>
            <person name="Martin F."/>
            <person name="Rosso M.-N."/>
            <person name="Henrissat B."/>
            <person name="Hibbett D."/>
            <person name="Martinez A.T."/>
            <person name="Grigoriev I.V."/>
        </authorList>
    </citation>
    <scope>NUCLEOTIDE SEQUENCE</scope>
    <source>
        <strain evidence="2">AH 40177</strain>
    </source>
</reference>
<dbReference type="AlphaFoldDB" id="A0A9P5P846"/>
<keyword evidence="3" id="KW-1185">Reference proteome</keyword>
<accession>A0A9P5P846</accession>
<comment type="caution">
    <text evidence="2">The sequence shown here is derived from an EMBL/GenBank/DDBJ whole genome shotgun (WGS) entry which is preliminary data.</text>
</comment>
<proteinExistence type="predicted"/>
<feature type="region of interest" description="Disordered" evidence="1">
    <location>
        <begin position="71"/>
        <end position="115"/>
    </location>
</feature>
<feature type="region of interest" description="Disordered" evidence="1">
    <location>
        <begin position="1"/>
        <end position="54"/>
    </location>
</feature>
<sequence>MILTKEKFVRHPSPAPSHHHSDGSRHSKQPAHRSPSGDGRGHRHREQPTACGTVEGEFFAGAEDITFNGKSEFKKHSNSPVGGYGFGTDAPMTSPPESYYYPSDPQAPKPPCTIISPTPFDTFTHFYDSASVQSS</sequence>
<evidence type="ECO:0000256" key="1">
    <source>
        <dbReference type="SAM" id="MobiDB-lite"/>
    </source>
</evidence>
<dbReference type="Proteomes" id="UP000772434">
    <property type="component" value="Unassembled WGS sequence"/>
</dbReference>
<organism evidence="2 3">
    <name type="scientific">Rhodocollybia butyracea</name>
    <dbReference type="NCBI Taxonomy" id="206335"/>
    <lineage>
        <taxon>Eukaryota</taxon>
        <taxon>Fungi</taxon>
        <taxon>Dikarya</taxon>
        <taxon>Basidiomycota</taxon>
        <taxon>Agaricomycotina</taxon>
        <taxon>Agaricomycetes</taxon>
        <taxon>Agaricomycetidae</taxon>
        <taxon>Agaricales</taxon>
        <taxon>Marasmiineae</taxon>
        <taxon>Omphalotaceae</taxon>
        <taxon>Rhodocollybia</taxon>
    </lineage>
</organism>